<proteinExistence type="predicted"/>
<organism evidence="1 2">
    <name type="scientific">Gramella jeungdoensis</name>
    <dbReference type="NCBI Taxonomy" id="708091"/>
    <lineage>
        <taxon>Bacteria</taxon>
        <taxon>Pseudomonadati</taxon>
        <taxon>Bacteroidota</taxon>
        <taxon>Flavobacteriia</taxon>
        <taxon>Flavobacteriales</taxon>
        <taxon>Flavobacteriaceae</taxon>
        <taxon>Christiangramia</taxon>
    </lineage>
</organism>
<sequence length="156" mass="18464">MNRVLIILFFISFTTSAQKINKNVYYNYSEDVEFRIYLLKKAKMIDRGSANYSNTIIAESGKRFVSITFEFKNNSSTNQIIDFEKIFIKDKNSELHHIDFVVMAMKMTARTNKLQQTLKPNKKRKISVEFRPSFDKNEIIKTLIINNEIIELEYKE</sequence>
<evidence type="ECO:0008006" key="3">
    <source>
        <dbReference type="Google" id="ProtNLM"/>
    </source>
</evidence>
<name>A0A4Y8APX9_9FLAO</name>
<dbReference type="Proteomes" id="UP000298517">
    <property type="component" value="Unassembled WGS sequence"/>
</dbReference>
<reference evidence="1 2" key="1">
    <citation type="journal article" date="2011" name="J. Microbiol.">
        <title>Gramella jeungdoensis sp. nov., isolated from a solar saltern in Korea.</title>
        <authorList>
            <person name="Joung Y."/>
            <person name="Kim H."/>
            <person name="Jang T."/>
            <person name="Ahn T.S."/>
            <person name="Joh K."/>
        </authorList>
    </citation>
    <scope>NUCLEOTIDE SEQUENCE [LARGE SCALE GENOMIC DNA]</scope>
    <source>
        <strain evidence="1 2">KCTC 23123</strain>
    </source>
</reference>
<keyword evidence="2" id="KW-1185">Reference proteome</keyword>
<dbReference type="OrthoDB" id="1447217at2"/>
<gene>
    <name evidence="1" type="ORF">E2488_14375</name>
</gene>
<dbReference type="RefSeq" id="WP_134249073.1">
    <property type="nucleotide sequence ID" value="NZ_SNQI01000005.1"/>
</dbReference>
<dbReference type="EMBL" id="SNQI01000005">
    <property type="protein sequence ID" value="TEW72629.1"/>
    <property type="molecule type" value="Genomic_DNA"/>
</dbReference>
<evidence type="ECO:0000313" key="1">
    <source>
        <dbReference type="EMBL" id="TEW72629.1"/>
    </source>
</evidence>
<dbReference type="AlphaFoldDB" id="A0A4Y8APX9"/>
<evidence type="ECO:0000313" key="2">
    <source>
        <dbReference type="Proteomes" id="UP000298517"/>
    </source>
</evidence>
<comment type="caution">
    <text evidence="1">The sequence shown here is derived from an EMBL/GenBank/DDBJ whole genome shotgun (WGS) entry which is preliminary data.</text>
</comment>
<accession>A0A4Y8APX9</accession>
<protein>
    <recommendedName>
        <fullName evidence="3">DUF4352 domain-containing protein</fullName>
    </recommendedName>
</protein>